<dbReference type="PANTHER" id="PTHR35370">
    <property type="entry name" value="CYTOPLASMIC PROTEIN-RELATED-RELATED"/>
    <property type="match status" value="1"/>
</dbReference>
<proteinExistence type="predicted"/>
<dbReference type="AlphaFoldDB" id="A0A158DQA8"/>
<evidence type="ECO:0000313" key="1">
    <source>
        <dbReference type="EMBL" id="SAK96366.1"/>
    </source>
</evidence>
<dbReference type="OrthoDB" id="9763676at2"/>
<dbReference type="STRING" id="1777144.AWB83_05715"/>
<protein>
    <submittedName>
        <fullName evidence="1">Type VI secretion protein</fullName>
    </submittedName>
</protein>
<evidence type="ECO:0000313" key="2">
    <source>
        <dbReference type="Proteomes" id="UP000054978"/>
    </source>
</evidence>
<dbReference type="PANTHER" id="PTHR35370:SF1">
    <property type="entry name" value="TYPE VI SECRETION SYSTEM COMPONENT TSSF1"/>
    <property type="match status" value="1"/>
</dbReference>
<reference evidence="1" key="1">
    <citation type="submission" date="2016-01" db="EMBL/GenBank/DDBJ databases">
        <authorList>
            <person name="Peeters C."/>
        </authorList>
    </citation>
    <scope>NUCLEOTIDE SEQUENCE [LARGE SCALE GENOMIC DNA]</scope>
    <source>
        <strain evidence="1">LMG 29326</strain>
    </source>
</reference>
<keyword evidence="2" id="KW-1185">Reference proteome</keyword>
<sequence length="631" mass="71060">MDPRLLEYYNQELIYLRESAGEFALAHPKIARRLGLQAGEMTDPYVERLIESFCFMAARMRIKLDAEFPRFTQRLLEVTYPNYVSPTPSMAVARIYPAHTKGNLNEGFAVRRGTTLRTRTPSGERTPCTFRTSQDVVLYPLEIVHAKLTGVPPDIPGLERYVPAHAQIRGALRLRIRTTNGSRISTLENLDRLPVYLTGDEHVASHLFELVHAAGLASIVGDPDGFGDSNRPFAAVTSDAVVHEGLGPNQGMLPLTWSKFHGHNLLHEYFACPSRFYFFTLSGLREGLGRAKGAEAEIVVLLDRAPHQLASLVDASRFALFCTPVINLFPHRLDRIELSEAGTEFHLVPKRQSPLDYEVFSVDALHARVKANSETLEFRALYQTLNRDEGNHGRYFSMRRERRLLSDKSRRYGTRTPYIGTETFVSLVDQHEAPYHEGMRYLSADAWLTNRDLPLLVPRDGVNDFQPPEDSGEPIASIGLIRPPSAPRPPYAEGETAWRLIRQLNFNYLPLEDLDHRPGGQGLRDMLRLFLSGDDAEHQRQVESLVGVKTSPVTRKLPGAGPLVFGRGIECQLTVDETGFSGTSPYLIGLILEHYLARHVSINSFTQTELISMQRGRIMRWPVRMGKRGVT</sequence>
<name>A0A158DQA8_9BURK</name>
<dbReference type="Proteomes" id="UP000054978">
    <property type="component" value="Unassembled WGS sequence"/>
</dbReference>
<dbReference type="EMBL" id="FCOB02000034">
    <property type="protein sequence ID" value="SAK96366.1"/>
    <property type="molecule type" value="Genomic_DNA"/>
</dbReference>
<dbReference type="InterPro" id="IPR010272">
    <property type="entry name" value="T6SS_TssF"/>
</dbReference>
<comment type="caution">
    <text evidence="1">The sequence shown here is derived from an EMBL/GenBank/DDBJ whole genome shotgun (WGS) entry which is preliminary data.</text>
</comment>
<organism evidence="1 2">
    <name type="scientific">Caballeronia ptereochthonis</name>
    <dbReference type="NCBI Taxonomy" id="1777144"/>
    <lineage>
        <taxon>Bacteria</taxon>
        <taxon>Pseudomonadati</taxon>
        <taxon>Pseudomonadota</taxon>
        <taxon>Betaproteobacteria</taxon>
        <taxon>Burkholderiales</taxon>
        <taxon>Burkholderiaceae</taxon>
        <taxon>Caballeronia</taxon>
    </lineage>
</organism>
<dbReference type="NCBIfam" id="TIGR03359">
    <property type="entry name" value="VI_chp_6"/>
    <property type="match status" value="1"/>
</dbReference>
<gene>
    <name evidence="1" type="ORF">AWB83_05715</name>
</gene>
<dbReference type="RefSeq" id="WP_087049038.1">
    <property type="nucleotide sequence ID" value="NZ_FCOB02000034.1"/>
</dbReference>
<dbReference type="PIRSF" id="PIRSF028304">
    <property type="entry name" value="UCP028304"/>
    <property type="match status" value="1"/>
</dbReference>
<dbReference type="Pfam" id="PF05947">
    <property type="entry name" value="T6SS_TssF"/>
    <property type="match status" value="1"/>
</dbReference>
<accession>A0A158DQA8</accession>